<reference evidence="1 2" key="1">
    <citation type="submission" date="2014-07" db="EMBL/GenBank/DDBJ databases">
        <title>Whole Genome Sequence of the Amycolatopsis methanolica 239.</title>
        <authorList>
            <person name="Tang B."/>
        </authorList>
    </citation>
    <scope>NUCLEOTIDE SEQUENCE [LARGE SCALE GENOMIC DNA]</scope>
    <source>
        <strain evidence="1 2">239</strain>
    </source>
</reference>
<dbReference type="RefSeq" id="WP_017988030.1">
    <property type="nucleotide sequence ID" value="NZ_AQUL01000002.1"/>
</dbReference>
<dbReference type="EMBL" id="CP009110">
    <property type="protein sequence ID" value="AIJ23032.1"/>
    <property type="molecule type" value="Genomic_DNA"/>
</dbReference>
<protein>
    <submittedName>
        <fullName evidence="1">Two component transcriptional regulator, LuxR family</fullName>
    </submittedName>
</protein>
<dbReference type="PATRIC" id="fig|1068978.7.peg.3138"/>
<dbReference type="KEGG" id="amq:AMETH_2940"/>
<name>A0A076MZK1_AMYME</name>
<sequence length="78" mass="8607">MFLAGHALDPHSALQLADKVRADLIALDSWLDPRGHLSRFLITADPAHRVIALVRRAHRTPRSRRPGVAAGVRVVSRT</sequence>
<dbReference type="HOGENOM" id="CLU_2614207_0_0_11"/>
<evidence type="ECO:0000313" key="1">
    <source>
        <dbReference type="EMBL" id="AIJ23032.1"/>
    </source>
</evidence>
<dbReference type="Proteomes" id="UP000062973">
    <property type="component" value="Chromosome"/>
</dbReference>
<keyword evidence="2" id="KW-1185">Reference proteome</keyword>
<proteinExistence type="predicted"/>
<dbReference type="AlphaFoldDB" id="A0A076MZK1"/>
<accession>A0A076MZK1</accession>
<gene>
    <name evidence="1" type="ORF">AMETH_2940</name>
</gene>
<dbReference type="STRING" id="1068978.AMETH_2940"/>
<dbReference type="eggNOG" id="COG2197">
    <property type="taxonomic scope" value="Bacteria"/>
</dbReference>
<organism evidence="1 2">
    <name type="scientific">Amycolatopsis methanolica 239</name>
    <dbReference type="NCBI Taxonomy" id="1068978"/>
    <lineage>
        <taxon>Bacteria</taxon>
        <taxon>Bacillati</taxon>
        <taxon>Actinomycetota</taxon>
        <taxon>Actinomycetes</taxon>
        <taxon>Pseudonocardiales</taxon>
        <taxon>Pseudonocardiaceae</taxon>
        <taxon>Amycolatopsis</taxon>
        <taxon>Amycolatopsis methanolica group</taxon>
    </lineage>
</organism>
<evidence type="ECO:0000313" key="2">
    <source>
        <dbReference type="Proteomes" id="UP000062973"/>
    </source>
</evidence>